<feature type="region of interest" description="Disordered" evidence="1">
    <location>
        <begin position="24"/>
        <end position="53"/>
    </location>
</feature>
<gene>
    <name evidence="3" type="ORF">GT347_13100</name>
</gene>
<evidence type="ECO:0000313" key="4">
    <source>
        <dbReference type="Proteomes" id="UP000464787"/>
    </source>
</evidence>
<evidence type="ECO:0000313" key="3">
    <source>
        <dbReference type="EMBL" id="QHI98843.1"/>
    </source>
</evidence>
<feature type="region of interest" description="Disordered" evidence="1">
    <location>
        <begin position="151"/>
        <end position="193"/>
    </location>
</feature>
<feature type="signal peptide" evidence="2">
    <location>
        <begin position="1"/>
        <end position="24"/>
    </location>
</feature>
<evidence type="ECO:0000256" key="2">
    <source>
        <dbReference type="SAM" id="SignalP"/>
    </source>
</evidence>
<sequence length="193" mass="20809">MQTAIRTILLTGLLASAGIGSAFAQTSPAPATQTAPSAGPRGEHRGGPEGRFDPAQREARMQKHFAELKTKLRITPQQEGAWTAFTTAMRPPEGGMRGMKGEREEFAKLTTPQRIDRMREMRAVRQAEADKRGDAIKTFYASLNPAQQQTFDALPPPHFGGHRFGPGGHEGHGPRGPRGPMGQGEATPPPPAR</sequence>
<name>A0A857J6I1_9BURK</name>
<dbReference type="GO" id="GO:0042597">
    <property type="term" value="C:periplasmic space"/>
    <property type="evidence" value="ECO:0007669"/>
    <property type="project" value="InterPro"/>
</dbReference>
<dbReference type="Proteomes" id="UP000464787">
    <property type="component" value="Chromosome"/>
</dbReference>
<dbReference type="KEGG" id="xyk:GT347_13100"/>
<dbReference type="AlphaFoldDB" id="A0A857J6I1"/>
<dbReference type="EMBL" id="CP047650">
    <property type="protein sequence ID" value="QHI98843.1"/>
    <property type="molecule type" value="Genomic_DNA"/>
</dbReference>
<protein>
    <recommendedName>
        <fullName evidence="5">LTXXQ motif family protein</fullName>
    </recommendedName>
</protein>
<keyword evidence="2" id="KW-0732">Signal</keyword>
<evidence type="ECO:0008006" key="5">
    <source>
        <dbReference type="Google" id="ProtNLM"/>
    </source>
</evidence>
<dbReference type="Pfam" id="PF07813">
    <property type="entry name" value="LTXXQ"/>
    <property type="match status" value="1"/>
</dbReference>
<dbReference type="RefSeq" id="WP_160552405.1">
    <property type="nucleotide sequence ID" value="NZ_CP047650.1"/>
</dbReference>
<dbReference type="InterPro" id="IPR012899">
    <property type="entry name" value="LTXXQ"/>
</dbReference>
<accession>A0A857J6I1</accession>
<feature type="compositionally biased region" description="Basic and acidic residues" evidence="1">
    <location>
        <begin position="41"/>
        <end position="53"/>
    </location>
</feature>
<feature type="chain" id="PRO_5033055792" description="LTXXQ motif family protein" evidence="2">
    <location>
        <begin position="25"/>
        <end position="193"/>
    </location>
</feature>
<organism evidence="3 4">
    <name type="scientific">Xylophilus rhododendri</name>
    <dbReference type="NCBI Taxonomy" id="2697032"/>
    <lineage>
        <taxon>Bacteria</taxon>
        <taxon>Pseudomonadati</taxon>
        <taxon>Pseudomonadota</taxon>
        <taxon>Betaproteobacteria</taxon>
        <taxon>Burkholderiales</taxon>
        <taxon>Xylophilus</taxon>
    </lineage>
</organism>
<proteinExistence type="predicted"/>
<feature type="compositionally biased region" description="Gly residues" evidence="1">
    <location>
        <begin position="162"/>
        <end position="182"/>
    </location>
</feature>
<keyword evidence="4" id="KW-1185">Reference proteome</keyword>
<feature type="compositionally biased region" description="Low complexity" evidence="1">
    <location>
        <begin position="24"/>
        <end position="40"/>
    </location>
</feature>
<evidence type="ECO:0000256" key="1">
    <source>
        <dbReference type="SAM" id="MobiDB-lite"/>
    </source>
</evidence>
<reference evidence="3 4" key="1">
    <citation type="submission" date="2020-01" db="EMBL/GenBank/DDBJ databases">
        <title>Genome sequencing of strain KACC 21265.</title>
        <authorList>
            <person name="Heo J."/>
            <person name="Kim S.-J."/>
            <person name="Kim J.-S."/>
            <person name="Hong S.-B."/>
            <person name="Kwon S.-W."/>
        </authorList>
    </citation>
    <scope>NUCLEOTIDE SEQUENCE [LARGE SCALE GENOMIC DNA]</scope>
    <source>
        <strain evidence="3 4">KACC 21265</strain>
    </source>
</reference>